<keyword evidence="3" id="KW-1185">Reference proteome</keyword>
<proteinExistence type="predicted"/>
<reference evidence="3" key="1">
    <citation type="submission" date="2018-08" db="EMBL/GenBank/DDBJ databases">
        <title>Mucilaginibacter sp. MYSH2.</title>
        <authorList>
            <person name="Seo T."/>
        </authorList>
    </citation>
    <scope>NUCLEOTIDE SEQUENCE [LARGE SCALE GENOMIC DNA]</scope>
    <source>
        <strain evidence="3">KIRAN</strain>
    </source>
</reference>
<evidence type="ECO:0008006" key="4">
    <source>
        <dbReference type="Google" id="ProtNLM"/>
    </source>
</evidence>
<dbReference type="Proteomes" id="UP000266005">
    <property type="component" value="Unassembled WGS sequence"/>
</dbReference>
<evidence type="ECO:0000313" key="2">
    <source>
        <dbReference type="EMBL" id="RIJ41439.1"/>
    </source>
</evidence>
<dbReference type="EMBL" id="QWGE01000002">
    <property type="protein sequence ID" value="RIJ41439.1"/>
    <property type="molecule type" value="Genomic_DNA"/>
</dbReference>
<feature type="chain" id="PRO_5017175755" description="DUF4595 domain-containing protein" evidence="1">
    <location>
        <begin position="23"/>
        <end position="281"/>
    </location>
</feature>
<evidence type="ECO:0000313" key="3">
    <source>
        <dbReference type="Proteomes" id="UP000266005"/>
    </source>
</evidence>
<dbReference type="AlphaFoldDB" id="A0A399SF48"/>
<organism evidence="2 3">
    <name type="scientific">Pontibacter oryzae</name>
    <dbReference type="NCBI Taxonomy" id="2304593"/>
    <lineage>
        <taxon>Bacteria</taxon>
        <taxon>Pseudomonadati</taxon>
        <taxon>Bacteroidota</taxon>
        <taxon>Cytophagia</taxon>
        <taxon>Cytophagales</taxon>
        <taxon>Hymenobacteraceae</taxon>
        <taxon>Pontibacter</taxon>
    </lineage>
</organism>
<dbReference type="PROSITE" id="PS51257">
    <property type="entry name" value="PROKAR_LIPOPROTEIN"/>
    <property type="match status" value="1"/>
</dbReference>
<evidence type="ECO:0000256" key="1">
    <source>
        <dbReference type="SAM" id="SignalP"/>
    </source>
</evidence>
<gene>
    <name evidence="2" type="ORF">D1627_05190</name>
</gene>
<feature type="signal peptide" evidence="1">
    <location>
        <begin position="1"/>
        <end position="22"/>
    </location>
</feature>
<sequence>MFMKTRFLLSIFGLLALSACTSDDEPTPVTATPDTSNLCYLQQQVVRQAANAVTTRYTYNEENQIVQSAHFVQDVLRETRKYTYDAAGKLTREELQPTDGDATYTVFSYDPAGKLTKYEVQRPLNLGVVHHVAAFKATYDVQDRLTSAINYRYVDNKLVQNGSFTQSYPAGKPISVVVKDNTGQVAYNATFTQDDQRSPLSAVPAFIGARPAIGFPNTNNLLSVSATTTATTGGVSTTVGVPAESYSAVYTLNEQDYPTKATLTYNDGKVITIDYTYSCEE</sequence>
<protein>
    <recommendedName>
        <fullName evidence="4">DUF4595 domain-containing protein</fullName>
    </recommendedName>
</protein>
<dbReference type="Gene3D" id="2.180.10.10">
    <property type="entry name" value="RHS repeat-associated core"/>
    <property type="match status" value="1"/>
</dbReference>
<keyword evidence="1" id="KW-0732">Signal</keyword>
<comment type="caution">
    <text evidence="2">The sequence shown here is derived from an EMBL/GenBank/DDBJ whole genome shotgun (WGS) entry which is preliminary data.</text>
</comment>
<name>A0A399SF48_9BACT</name>
<accession>A0A399SF48</accession>